<proteinExistence type="predicted"/>
<dbReference type="InterPro" id="IPR027443">
    <property type="entry name" value="IPNS-like_sf"/>
</dbReference>
<dbReference type="RefSeq" id="WP_109324010.1">
    <property type="nucleotide sequence ID" value="NZ_CP029352.1"/>
</dbReference>
<name>A0A2S2CKU2_9PROT</name>
<dbReference type="Gene3D" id="2.60.120.330">
    <property type="entry name" value="B-lactam Antibiotic, Isopenicillin N Synthase, Chain"/>
    <property type="match status" value="1"/>
</dbReference>
<evidence type="ECO:0000313" key="2">
    <source>
        <dbReference type="EMBL" id="AWK85092.1"/>
    </source>
</evidence>
<dbReference type="Pfam" id="PF05118">
    <property type="entry name" value="Asp_Arg_Hydrox"/>
    <property type="match status" value="1"/>
</dbReference>
<organism evidence="2 3">
    <name type="scientific">Azospirillum thermophilum</name>
    <dbReference type="NCBI Taxonomy" id="2202148"/>
    <lineage>
        <taxon>Bacteria</taxon>
        <taxon>Pseudomonadati</taxon>
        <taxon>Pseudomonadota</taxon>
        <taxon>Alphaproteobacteria</taxon>
        <taxon>Rhodospirillales</taxon>
        <taxon>Azospirillaceae</taxon>
        <taxon>Azospirillum</taxon>
    </lineage>
</organism>
<accession>A0A2S2CKU2</accession>
<feature type="domain" description="Aspartyl/asparaginy/proline hydroxylase" evidence="1">
    <location>
        <begin position="44"/>
        <end position="171"/>
    </location>
</feature>
<dbReference type="KEGG" id="azz:DEW08_01855"/>
<dbReference type="InterPro" id="IPR007803">
    <property type="entry name" value="Asp/Arg/Pro-Hydrxlase"/>
</dbReference>
<evidence type="ECO:0000259" key="1">
    <source>
        <dbReference type="Pfam" id="PF05118"/>
    </source>
</evidence>
<reference evidence="3" key="1">
    <citation type="submission" date="2018-05" db="EMBL/GenBank/DDBJ databases">
        <title>Azospirillum thermophila sp. nov., a novel isolated from hot spring.</title>
        <authorList>
            <person name="Zhao Z."/>
        </authorList>
    </citation>
    <scope>NUCLEOTIDE SEQUENCE [LARGE SCALE GENOMIC DNA]</scope>
    <source>
        <strain evidence="3">CFH 70021</strain>
    </source>
</reference>
<evidence type="ECO:0000313" key="3">
    <source>
        <dbReference type="Proteomes" id="UP000245629"/>
    </source>
</evidence>
<sequence>MESFRRVTEGSGLVLHAPAALRLDAGALQAEYAALDAALPEGERGHFGAGSGSGWTSVPLFDGRDPCPAAAFMPSVGALLAARTEWPVRRAHLLRQPPGGSLAWHYDNQALHRAETRLLIPIHQPPGAVTLIGHESAAYPEGQCWTGDFCFPHQVENPAARERIVLVVDVLSVPPVAALFPPVLSAELALRERLASEAVGLLLSSRARSAA</sequence>
<dbReference type="AlphaFoldDB" id="A0A2S2CKU2"/>
<dbReference type="OrthoDB" id="1441538at2"/>
<dbReference type="SUPFAM" id="SSF51197">
    <property type="entry name" value="Clavaminate synthase-like"/>
    <property type="match status" value="1"/>
</dbReference>
<dbReference type="EMBL" id="CP029352">
    <property type="protein sequence ID" value="AWK85092.1"/>
    <property type="molecule type" value="Genomic_DNA"/>
</dbReference>
<keyword evidence="3" id="KW-1185">Reference proteome</keyword>
<protein>
    <recommendedName>
        <fullName evidence="1">Aspartyl/asparaginy/proline hydroxylase domain-containing protein</fullName>
    </recommendedName>
</protein>
<gene>
    <name evidence="2" type="ORF">DEW08_01855</name>
</gene>
<dbReference type="Proteomes" id="UP000245629">
    <property type="component" value="Chromosome 1"/>
</dbReference>